<dbReference type="Pfam" id="PF00375">
    <property type="entry name" value="SDF"/>
    <property type="match status" value="1"/>
</dbReference>
<feature type="transmembrane region" description="Helical" evidence="9">
    <location>
        <begin position="85"/>
        <end position="107"/>
    </location>
</feature>
<keyword evidence="6 9" id="KW-1133">Transmembrane helix</keyword>
<dbReference type="InterPro" id="IPR018107">
    <property type="entry name" value="Na-dicarboxylate_symporter_CS"/>
</dbReference>
<evidence type="ECO:0000256" key="2">
    <source>
        <dbReference type="ARBA" id="ARBA00006148"/>
    </source>
</evidence>
<dbReference type="InterPro" id="IPR036458">
    <property type="entry name" value="Na:dicarbo_symporter_sf"/>
</dbReference>
<dbReference type="GO" id="GO:0015175">
    <property type="term" value="F:neutral L-amino acid transmembrane transporter activity"/>
    <property type="evidence" value="ECO:0007669"/>
    <property type="project" value="TreeGrafter"/>
</dbReference>
<evidence type="ECO:0000313" key="11">
    <source>
        <dbReference type="EMBL" id="MBY24423.1"/>
    </source>
</evidence>
<gene>
    <name evidence="11" type="primary">SLC1A3</name>
    <name evidence="11" type="ORF">g.155409</name>
</gene>
<dbReference type="GO" id="GO:0015501">
    <property type="term" value="F:glutamate:sodium symporter activity"/>
    <property type="evidence" value="ECO:0007669"/>
    <property type="project" value="TreeGrafter"/>
</dbReference>
<keyword evidence="4 9" id="KW-0812">Transmembrane</keyword>
<evidence type="ECO:0000256" key="7">
    <source>
        <dbReference type="ARBA" id="ARBA00023136"/>
    </source>
</evidence>
<evidence type="ECO:0000256" key="4">
    <source>
        <dbReference type="ARBA" id="ARBA00022692"/>
    </source>
</evidence>
<feature type="transmembrane region" description="Helical" evidence="9">
    <location>
        <begin position="267"/>
        <end position="285"/>
    </location>
</feature>
<proteinExistence type="inferred from homology"/>
<dbReference type="InterPro" id="IPR001991">
    <property type="entry name" value="Na-dicarboxylate_symporter"/>
</dbReference>
<feature type="transmembrane region" description="Helical" evidence="9">
    <location>
        <begin position="226"/>
        <end position="247"/>
    </location>
</feature>
<dbReference type="GO" id="GO:0005886">
    <property type="term" value="C:plasma membrane"/>
    <property type="evidence" value="ECO:0007669"/>
    <property type="project" value="TreeGrafter"/>
</dbReference>
<evidence type="ECO:0000256" key="10">
    <source>
        <dbReference type="SAM" id="MobiDB-lite"/>
    </source>
</evidence>
<feature type="transmembrane region" description="Helical" evidence="9">
    <location>
        <begin position="335"/>
        <end position="359"/>
    </location>
</feature>
<keyword evidence="3 9" id="KW-0813">Transport</keyword>
<dbReference type="Gene3D" id="1.10.3860.10">
    <property type="entry name" value="Sodium:dicarboxylate symporter"/>
    <property type="match status" value="1"/>
</dbReference>
<feature type="transmembrane region" description="Helical" evidence="9">
    <location>
        <begin position="122"/>
        <end position="142"/>
    </location>
</feature>
<dbReference type="GO" id="GO:0005313">
    <property type="term" value="F:L-glutamate transmembrane transporter activity"/>
    <property type="evidence" value="ECO:0007669"/>
    <property type="project" value="TreeGrafter"/>
</dbReference>
<dbReference type="AlphaFoldDB" id="A0A2S2P4P1"/>
<accession>A0A2S2P4P1</accession>
<dbReference type="PANTHER" id="PTHR11958">
    <property type="entry name" value="SODIUM/DICARBOXYLATE SYMPORTER-RELATED"/>
    <property type="match status" value="1"/>
</dbReference>
<evidence type="ECO:0000256" key="9">
    <source>
        <dbReference type="RuleBase" id="RU361216"/>
    </source>
</evidence>
<dbReference type="PROSITE" id="PS00713">
    <property type="entry name" value="NA_DICARBOXYL_SYMP_1"/>
    <property type="match status" value="1"/>
</dbReference>
<feature type="transmembrane region" description="Helical" evidence="9">
    <location>
        <begin position="297"/>
        <end position="323"/>
    </location>
</feature>
<sequence>MNLDDRVSEISPLKPSHSDQGRNTMSTTRRQSKEKIEESCFRHNLLTILTIASVAGGVVLGFILKGSKSEWTKREITYVQFPGDVFLRMLKMLIVPLLVSSIVSAIGSLDLSLSKKIGFQSIAYYAATTSMAVLQGIFWVMLIHPGKIMSKEEQTASIHQETRPITTVDTILDLIRNIFPANLVEATISTYRTVLIPPRALSNSTVNATDMTLWEIKSEMVEGSNVLGLVAFSVAFGICIGKLGPMGKPLLNFFDSLGEAVMLMTNWVIWLSPMGVLFLVASKVLELDDFGVIVGRLGMYFLTVVLGLFVHGFVLLPLMYSLFTRQLPFQFTMNMGQAIITAFGTASSSASLPISMACLEENNKIDVRVSRFVMPIGATINMDGTALYEAVAAIFIAQLKGIQLSFGQIAAVSVTATMASIGAAGIPQAGLVTMVMVLDTLGLPADDVSLIIAVDWLLDRFRTTVNVLGDAYGAGIVAKLAENDLEIMASNGTVEAGKVPNDEWHTTSM</sequence>
<dbReference type="PROSITE" id="PS00714">
    <property type="entry name" value="NA_DICARBOXYL_SYMP_2"/>
    <property type="match status" value="1"/>
</dbReference>
<evidence type="ECO:0000256" key="6">
    <source>
        <dbReference type="ARBA" id="ARBA00022989"/>
    </source>
</evidence>
<feature type="transmembrane region" description="Helical" evidence="9">
    <location>
        <begin position="45"/>
        <end position="64"/>
    </location>
</feature>
<keyword evidence="5 9" id="KW-0769">Symport</keyword>
<protein>
    <recommendedName>
        <fullName evidence="9">Amino acid transporter</fullName>
    </recommendedName>
</protein>
<keyword evidence="7 9" id="KW-0472">Membrane</keyword>
<dbReference type="PRINTS" id="PR00173">
    <property type="entry name" value="EDTRNSPORT"/>
</dbReference>
<reference evidence="11" key="1">
    <citation type="submission" date="2018-04" db="EMBL/GenBank/DDBJ databases">
        <title>Transcriptome of Schizaphis graminum biotype I.</title>
        <authorList>
            <person name="Scully E.D."/>
            <person name="Geib S.M."/>
            <person name="Palmer N.A."/>
            <person name="Koch K."/>
            <person name="Bradshaw J."/>
            <person name="Heng-Moss T."/>
            <person name="Sarath G."/>
        </authorList>
    </citation>
    <scope>NUCLEOTIDE SEQUENCE</scope>
</reference>
<dbReference type="PANTHER" id="PTHR11958:SF63">
    <property type="entry name" value="AMINO ACID TRANSPORTER"/>
    <property type="match status" value="1"/>
</dbReference>
<organism evidence="11">
    <name type="scientific">Schizaphis graminum</name>
    <name type="common">Green bug aphid</name>
    <dbReference type="NCBI Taxonomy" id="13262"/>
    <lineage>
        <taxon>Eukaryota</taxon>
        <taxon>Metazoa</taxon>
        <taxon>Ecdysozoa</taxon>
        <taxon>Arthropoda</taxon>
        <taxon>Hexapoda</taxon>
        <taxon>Insecta</taxon>
        <taxon>Pterygota</taxon>
        <taxon>Neoptera</taxon>
        <taxon>Paraneoptera</taxon>
        <taxon>Hemiptera</taxon>
        <taxon>Sternorrhyncha</taxon>
        <taxon>Aphidomorpha</taxon>
        <taxon>Aphidoidea</taxon>
        <taxon>Aphididae</taxon>
        <taxon>Aphidini</taxon>
        <taxon>Schizaphis</taxon>
    </lineage>
</organism>
<dbReference type="InterPro" id="IPR050746">
    <property type="entry name" value="DAACS"/>
</dbReference>
<name>A0A2S2P4P1_SCHGA</name>
<comment type="subcellular location">
    <subcellularLocation>
        <location evidence="1 9">Membrane</location>
        <topology evidence="1 9">Multi-pass membrane protein</topology>
    </subcellularLocation>
</comment>
<dbReference type="EMBL" id="GGMR01011804">
    <property type="protein sequence ID" value="MBY24423.1"/>
    <property type="molecule type" value="Transcribed_RNA"/>
</dbReference>
<comment type="similarity">
    <text evidence="2 9">Belongs to the dicarboxylate/amino acid:cation symporter (DAACS) (TC 2.A.23) family.</text>
</comment>
<keyword evidence="8" id="KW-0325">Glycoprotein</keyword>
<feature type="region of interest" description="Disordered" evidence="10">
    <location>
        <begin position="1"/>
        <end position="35"/>
    </location>
</feature>
<evidence type="ECO:0000256" key="8">
    <source>
        <dbReference type="ARBA" id="ARBA00023180"/>
    </source>
</evidence>
<evidence type="ECO:0000256" key="5">
    <source>
        <dbReference type="ARBA" id="ARBA00022847"/>
    </source>
</evidence>
<evidence type="ECO:0000256" key="3">
    <source>
        <dbReference type="ARBA" id="ARBA00022448"/>
    </source>
</evidence>
<dbReference type="SUPFAM" id="SSF118215">
    <property type="entry name" value="Proton glutamate symport protein"/>
    <property type="match status" value="1"/>
</dbReference>
<evidence type="ECO:0000256" key="1">
    <source>
        <dbReference type="ARBA" id="ARBA00004141"/>
    </source>
</evidence>